<feature type="region of interest" description="Disordered" evidence="1">
    <location>
        <begin position="1"/>
        <end position="29"/>
    </location>
</feature>
<reference evidence="2 3" key="1">
    <citation type="submission" date="2018-06" db="EMBL/GenBank/DDBJ databases">
        <authorList>
            <consortium name="Pathogen Informatics"/>
            <person name="Doyle S."/>
        </authorList>
    </citation>
    <scope>NUCLEOTIDE SEQUENCE [LARGE SCALE GENOMIC DNA]</scope>
    <source>
        <strain evidence="2 3">NCTC12195</strain>
    </source>
</reference>
<name>A0A380FGN6_STAGA</name>
<proteinExistence type="predicted"/>
<evidence type="ECO:0000256" key="1">
    <source>
        <dbReference type="SAM" id="MobiDB-lite"/>
    </source>
</evidence>
<accession>A0A380FGN6</accession>
<dbReference type="EMBL" id="UHDK01000001">
    <property type="protein sequence ID" value="SUM32621.1"/>
    <property type="molecule type" value="Genomic_DNA"/>
</dbReference>
<evidence type="ECO:0000313" key="2">
    <source>
        <dbReference type="EMBL" id="SUM32621.1"/>
    </source>
</evidence>
<gene>
    <name evidence="2" type="ORF">NCTC12195_02068</name>
</gene>
<dbReference type="Proteomes" id="UP000255277">
    <property type="component" value="Unassembled WGS sequence"/>
</dbReference>
<organism evidence="2 3">
    <name type="scientific">Staphylococcus gallinarum</name>
    <dbReference type="NCBI Taxonomy" id="1293"/>
    <lineage>
        <taxon>Bacteria</taxon>
        <taxon>Bacillati</taxon>
        <taxon>Bacillota</taxon>
        <taxon>Bacilli</taxon>
        <taxon>Bacillales</taxon>
        <taxon>Staphylococcaceae</taxon>
        <taxon>Staphylococcus</taxon>
    </lineage>
</organism>
<dbReference type="AlphaFoldDB" id="A0A380FGN6"/>
<sequence>MKMTFQASSEIEKKDVQEELDVNLSDSTS</sequence>
<protein>
    <submittedName>
        <fullName evidence="2">Uncharacterized protein</fullName>
    </submittedName>
</protein>
<evidence type="ECO:0000313" key="3">
    <source>
        <dbReference type="Proteomes" id="UP000255277"/>
    </source>
</evidence>